<comment type="caution">
    <text evidence="2">The sequence shown here is derived from an EMBL/GenBank/DDBJ whole genome shotgun (WGS) entry which is preliminary data.</text>
</comment>
<proteinExistence type="predicted"/>
<reference evidence="2 3" key="1">
    <citation type="journal article" date="2016" name="Nat. Commun.">
        <title>Thousands of microbial genomes shed light on interconnected biogeochemical processes in an aquifer system.</title>
        <authorList>
            <person name="Anantharaman K."/>
            <person name="Brown C.T."/>
            <person name="Hug L.A."/>
            <person name="Sharon I."/>
            <person name="Castelle C.J."/>
            <person name="Probst A.J."/>
            <person name="Thomas B.C."/>
            <person name="Singh A."/>
            <person name="Wilkins M.J."/>
            <person name="Karaoz U."/>
            <person name="Brodie E.L."/>
            <person name="Williams K.H."/>
            <person name="Hubbard S.S."/>
            <person name="Banfield J.F."/>
        </authorList>
    </citation>
    <scope>NUCLEOTIDE SEQUENCE [LARGE SCALE GENOMIC DNA]</scope>
</reference>
<name>A0A1F4S819_UNCSA</name>
<dbReference type="Proteomes" id="UP000177905">
    <property type="component" value="Unassembled WGS sequence"/>
</dbReference>
<accession>A0A1F4S819</accession>
<sequence length="85" mass="9631">MEHKMNKDEEKLTEALETIIEAVKNDKERVKEVALDKYRELKRIFIDPMKEKIEEKIGGIGSNAPMILAGVALAALVIGLKIRKK</sequence>
<gene>
    <name evidence="2" type="ORF">A2290_06655</name>
</gene>
<dbReference type="AlphaFoldDB" id="A0A1F4S819"/>
<keyword evidence="1" id="KW-0812">Transmembrane</keyword>
<dbReference type="EMBL" id="MEUA01000006">
    <property type="protein sequence ID" value="OGC16576.1"/>
    <property type="molecule type" value="Genomic_DNA"/>
</dbReference>
<keyword evidence="1" id="KW-1133">Transmembrane helix</keyword>
<evidence type="ECO:0000256" key="1">
    <source>
        <dbReference type="SAM" id="Phobius"/>
    </source>
</evidence>
<feature type="transmembrane region" description="Helical" evidence="1">
    <location>
        <begin position="57"/>
        <end position="80"/>
    </location>
</feature>
<evidence type="ECO:0000313" key="3">
    <source>
        <dbReference type="Proteomes" id="UP000177905"/>
    </source>
</evidence>
<evidence type="ECO:0000313" key="2">
    <source>
        <dbReference type="EMBL" id="OGC16576.1"/>
    </source>
</evidence>
<protein>
    <submittedName>
        <fullName evidence="2">Uncharacterized protein</fullName>
    </submittedName>
</protein>
<organism evidence="2 3">
    <name type="scientific">candidate division WOR-1 bacterium RIFOXYB2_FULL_36_35</name>
    <dbReference type="NCBI Taxonomy" id="1802578"/>
    <lineage>
        <taxon>Bacteria</taxon>
        <taxon>Bacillati</taxon>
        <taxon>Saganbacteria</taxon>
    </lineage>
</organism>
<keyword evidence="1" id="KW-0472">Membrane</keyword>